<feature type="domain" description="Alpha-L-rhamnosidase six-hairpin glycosidase" evidence="4">
    <location>
        <begin position="1"/>
        <end position="103"/>
    </location>
</feature>
<evidence type="ECO:0000256" key="2">
    <source>
        <dbReference type="ARBA" id="ARBA00012652"/>
    </source>
</evidence>
<accession>A0A840F8T3</accession>
<gene>
    <name evidence="6" type="ORF">GGQ80_000090</name>
</gene>
<keyword evidence="3" id="KW-0378">Hydrolase</keyword>
<comment type="caution">
    <text evidence="6">The sequence shown here is derived from an EMBL/GenBank/DDBJ whole genome shotgun (WGS) entry which is preliminary data.</text>
</comment>
<dbReference type="AlphaFoldDB" id="A0A840F8T3"/>
<evidence type="ECO:0000256" key="3">
    <source>
        <dbReference type="ARBA" id="ARBA00022801"/>
    </source>
</evidence>
<dbReference type="SUPFAM" id="SSF48208">
    <property type="entry name" value="Six-hairpin glycosidases"/>
    <property type="match status" value="1"/>
</dbReference>
<dbReference type="Proteomes" id="UP000529795">
    <property type="component" value="Unassembled WGS sequence"/>
</dbReference>
<evidence type="ECO:0000313" key="6">
    <source>
        <dbReference type="EMBL" id="MBB4152214.1"/>
    </source>
</evidence>
<dbReference type="Pfam" id="PF17390">
    <property type="entry name" value="Bac_rhamnosid_C"/>
    <property type="match status" value="1"/>
</dbReference>
<dbReference type="PANTHER" id="PTHR33307:SF11">
    <property type="entry name" value="ALPHA-L-RHAMNOSIDASE"/>
    <property type="match status" value="1"/>
</dbReference>
<organism evidence="6 7">
    <name type="scientific">Sphingomonas jinjuensis</name>
    <dbReference type="NCBI Taxonomy" id="535907"/>
    <lineage>
        <taxon>Bacteria</taxon>
        <taxon>Pseudomonadati</taxon>
        <taxon>Pseudomonadota</taxon>
        <taxon>Alphaproteobacteria</taxon>
        <taxon>Sphingomonadales</taxon>
        <taxon>Sphingomonadaceae</taxon>
        <taxon>Sphingomonas</taxon>
    </lineage>
</organism>
<dbReference type="GO" id="GO:0005975">
    <property type="term" value="P:carbohydrate metabolic process"/>
    <property type="evidence" value="ECO:0007669"/>
    <property type="project" value="InterPro"/>
</dbReference>
<evidence type="ECO:0000256" key="1">
    <source>
        <dbReference type="ARBA" id="ARBA00001445"/>
    </source>
</evidence>
<dbReference type="PANTHER" id="PTHR33307">
    <property type="entry name" value="ALPHA-RHAMNOSIDASE (EUROFUNG)"/>
    <property type="match status" value="1"/>
</dbReference>
<dbReference type="EC" id="3.2.1.40" evidence="2"/>
<dbReference type="Gene3D" id="1.50.10.10">
    <property type="match status" value="1"/>
</dbReference>
<reference evidence="6 7" key="1">
    <citation type="submission" date="2020-08" db="EMBL/GenBank/DDBJ databases">
        <title>Genomic Encyclopedia of Type Strains, Phase IV (KMG-IV): sequencing the most valuable type-strain genomes for metagenomic binning, comparative biology and taxonomic classification.</title>
        <authorList>
            <person name="Goeker M."/>
        </authorList>
    </citation>
    <scope>NUCLEOTIDE SEQUENCE [LARGE SCALE GENOMIC DNA]</scope>
    <source>
        <strain evidence="6 7">YC6723</strain>
    </source>
</reference>
<dbReference type="InterPro" id="IPR008928">
    <property type="entry name" value="6-hairpin_glycosidase_sf"/>
</dbReference>
<dbReference type="InterPro" id="IPR012341">
    <property type="entry name" value="6hp_glycosidase-like_sf"/>
</dbReference>
<dbReference type="InterPro" id="IPR035398">
    <property type="entry name" value="Bac_rhamnosid_C"/>
</dbReference>
<dbReference type="Gene3D" id="2.60.420.10">
    <property type="entry name" value="Maltose phosphorylase, domain 3"/>
    <property type="match status" value="1"/>
</dbReference>
<keyword evidence="7" id="KW-1185">Reference proteome</keyword>
<sequence length="215" mass="22522">MPLALGMVPPPREAAVLGQLVAAVRANGNGVTAGDVGFRYVVTALTRFGRDDVLDAMMRVTDRPGYGQQLAGGATALAEAWNADPTKSLNHFMLGHAEGWFYGALAGIRVDHAAASANQILTIAPRPVASLSAAAATHRSVYGRIASRWQRDGTRITYDITLPPGPGGTIILPADAINAREGGVPLAQARGIRSVEATAEGIRVVAQSGRYRIET</sequence>
<dbReference type="Pfam" id="PF17389">
    <property type="entry name" value="Bac_rhamnosid6H"/>
    <property type="match status" value="1"/>
</dbReference>
<dbReference type="EMBL" id="JACIEV010000001">
    <property type="protein sequence ID" value="MBB4152214.1"/>
    <property type="molecule type" value="Genomic_DNA"/>
</dbReference>
<dbReference type="InterPro" id="IPR035396">
    <property type="entry name" value="Bac_rhamnosid6H"/>
</dbReference>
<dbReference type="GO" id="GO:0030596">
    <property type="term" value="F:alpha-L-rhamnosidase activity"/>
    <property type="evidence" value="ECO:0007669"/>
    <property type="project" value="UniProtKB-EC"/>
</dbReference>
<protein>
    <recommendedName>
        <fullName evidence="2">alpha-L-rhamnosidase</fullName>
        <ecNumber evidence="2">3.2.1.40</ecNumber>
    </recommendedName>
</protein>
<name>A0A840F8T3_9SPHN</name>
<evidence type="ECO:0000313" key="7">
    <source>
        <dbReference type="Proteomes" id="UP000529795"/>
    </source>
</evidence>
<dbReference type="InterPro" id="IPR016007">
    <property type="entry name" value="Alpha_rhamnosid"/>
</dbReference>
<feature type="domain" description="Alpha-L-rhamnosidase C-terminal" evidence="5">
    <location>
        <begin position="121"/>
        <end position="177"/>
    </location>
</feature>
<comment type="catalytic activity">
    <reaction evidence="1">
        <text>Hydrolysis of terminal non-reducing alpha-L-rhamnose residues in alpha-L-rhamnosides.</text>
        <dbReference type="EC" id="3.2.1.40"/>
    </reaction>
</comment>
<proteinExistence type="predicted"/>
<evidence type="ECO:0000259" key="4">
    <source>
        <dbReference type="Pfam" id="PF17389"/>
    </source>
</evidence>
<evidence type="ECO:0000259" key="5">
    <source>
        <dbReference type="Pfam" id="PF17390"/>
    </source>
</evidence>